<proteinExistence type="predicted"/>
<evidence type="ECO:0000313" key="2">
    <source>
        <dbReference type="Proteomes" id="UP000507222"/>
    </source>
</evidence>
<dbReference type="Proteomes" id="UP000507222">
    <property type="component" value="Unassembled WGS sequence"/>
</dbReference>
<reference evidence="1 2" key="1">
    <citation type="submission" date="2020-05" db="EMBL/GenBank/DDBJ databases">
        <authorList>
            <person name="Campoy J."/>
            <person name="Schneeberger K."/>
            <person name="Spophaly S."/>
        </authorList>
    </citation>
    <scope>NUCLEOTIDE SEQUENCE [LARGE SCALE GENOMIC DNA]</scope>
    <source>
        <strain evidence="1">PruArmRojPasFocal</strain>
    </source>
</reference>
<dbReference type="AlphaFoldDB" id="A0A6J5V343"/>
<organism evidence="1 2">
    <name type="scientific">Prunus armeniaca</name>
    <name type="common">Apricot</name>
    <name type="synonym">Armeniaca vulgaris</name>
    <dbReference type="NCBI Taxonomy" id="36596"/>
    <lineage>
        <taxon>Eukaryota</taxon>
        <taxon>Viridiplantae</taxon>
        <taxon>Streptophyta</taxon>
        <taxon>Embryophyta</taxon>
        <taxon>Tracheophyta</taxon>
        <taxon>Spermatophyta</taxon>
        <taxon>Magnoliopsida</taxon>
        <taxon>eudicotyledons</taxon>
        <taxon>Gunneridae</taxon>
        <taxon>Pentapetalae</taxon>
        <taxon>rosids</taxon>
        <taxon>fabids</taxon>
        <taxon>Rosales</taxon>
        <taxon>Rosaceae</taxon>
        <taxon>Amygdaloideae</taxon>
        <taxon>Amygdaleae</taxon>
        <taxon>Prunus</taxon>
    </lineage>
</organism>
<name>A0A6J5V343_PRUAR</name>
<dbReference type="EMBL" id="CAEKDK010000006">
    <property type="protein sequence ID" value="CAB4282064.1"/>
    <property type="molecule type" value="Genomic_DNA"/>
</dbReference>
<protein>
    <submittedName>
        <fullName evidence="1">Uncharacterized protein</fullName>
    </submittedName>
</protein>
<gene>
    <name evidence="1" type="ORF">CURHAP_LOCUS35314</name>
</gene>
<evidence type="ECO:0000313" key="1">
    <source>
        <dbReference type="EMBL" id="CAB4282064.1"/>
    </source>
</evidence>
<accession>A0A6J5V343</accession>
<sequence>MKFIKSSTTKQYNHFGSQDTQVALGHIGCTCMCASMREILYIGFQIPNLTSQKQSTNMNGITTLPCKCPNTCQQPRRSLRSPAQISNTITLVHRIRQQH</sequence>